<keyword evidence="4" id="KW-1185">Reference proteome</keyword>
<dbReference type="EMBL" id="JH993077">
    <property type="protein sequence ID" value="EKX36224.1"/>
    <property type="molecule type" value="Genomic_DNA"/>
</dbReference>
<evidence type="ECO:0000313" key="2">
    <source>
        <dbReference type="EMBL" id="EKX36224.1"/>
    </source>
</evidence>
<dbReference type="RefSeq" id="XP_005823204.1">
    <property type="nucleotide sequence ID" value="XM_005823147.1"/>
</dbReference>
<organism evidence="2">
    <name type="scientific">Guillardia theta (strain CCMP2712)</name>
    <name type="common">Cryptophyte</name>
    <dbReference type="NCBI Taxonomy" id="905079"/>
    <lineage>
        <taxon>Eukaryota</taxon>
        <taxon>Cryptophyceae</taxon>
        <taxon>Pyrenomonadales</taxon>
        <taxon>Geminigeraceae</taxon>
        <taxon>Guillardia</taxon>
    </lineage>
</organism>
<proteinExistence type="predicted"/>
<protein>
    <submittedName>
        <fullName evidence="2 3">Uncharacterized protein</fullName>
    </submittedName>
</protein>
<dbReference type="OrthoDB" id="497989at2759"/>
<name>L1IJX4_GUITC</name>
<evidence type="ECO:0000313" key="3">
    <source>
        <dbReference type="EnsemblProtists" id="EKX36224"/>
    </source>
</evidence>
<sequence length="212" mass="24035">MSWTPARAAWLEEVGKLPWIKVQRRDLLHKLREKSRFSWTSVGLFFRKLVLERELIIPQAVIRANAQLTFQLEGAELTSQAEGAEAQARRMKLVRHSEDFELLDSLVRGELQNRVLCYDLLQFLDARRPKNVSLDDWNDLLLSKFDFQSVPGMGVLDIPDLEEQEGLLAGGAVVLGYLTLCAIAVGAFIATVYLQQVQEMGYMEEAISLLIS</sequence>
<keyword evidence="1" id="KW-0472">Membrane</keyword>
<evidence type="ECO:0000256" key="1">
    <source>
        <dbReference type="SAM" id="Phobius"/>
    </source>
</evidence>
<reference evidence="2 4" key="1">
    <citation type="journal article" date="2012" name="Nature">
        <title>Algal genomes reveal evolutionary mosaicism and the fate of nucleomorphs.</title>
        <authorList>
            <consortium name="DOE Joint Genome Institute"/>
            <person name="Curtis B.A."/>
            <person name="Tanifuji G."/>
            <person name="Burki F."/>
            <person name="Gruber A."/>
            <person name="Irimia M."/>
            <person name="Maruyama S."/>
            <person name="Arias M.C."/>
            <person name="Ball S.G."/>
            <person name="Gile G.H."/>
            <person name="Hirakawa Y."/>
            <person name="Hopkins J.F."/>
            <person name="Kuo A."/>
            <person name="Rensing S.A."/>
            <person name="Schmutz J."/>
            <person name="Symeonidi A."/>
            <person name="Elias M."/>
            <person name="Eveleigh R.J."/>
            <person name="Herman E.K."/>
            <person name="Klute M.J."/>
            <person name="Nakayama T."/>
            <person name="Obornik M."/>
            <person name="Reyes-Prieto A."/>
            <person name="Armbrust E.V."/>
            <person name="Aves S.J."/>
            <person name="Beiko R.G."/>
            <person name="Coutinho P."/>
            <person name="Dacks J.B."/>
            <person name="Durnford D.G."/>
            <person name="Fast N.M."/>
            <person name="Green B.R."/>
            <person name="Grisdale C.J."/>
            <person name="Hempel F."/>
            <person name="Henrissat B."/>
            <person name="Hoppner M.P."/>
            <person name="Ishida K."/>
            <person name="Kim E."/>
            <person name="Koreny L."/>
            <person name="Kroth P.G."/>
            <person name="Liu Y."/>
            <person name="Malik S.B."/>
            <person name="Maier U.G."/>
            <person name="McRose D."/>
            <person name="Mock T."/>
            <person name="Neilson J.A."/>
            <person name="Onodera N.T."/>
            <person name="Poole A.M."/>
            <person name="Pritham E.J."/>
            <person name="Richards T.A."/>
            <person name="Rocap G."/>
            <person name="Roy S.W."/>
            <person name="Sarai C."/>
            <person name="Schaack S."/>
            <person name="Shirato S."/>
            <person name="Slamovits C.H."/>
            <person name="Spencer D.F."/>
            <person name="Suzuki S."/>
            <person name="Worden A.Z."/>
            <person name="Zauner S."/>
            <person name="Barry K."/>
            <person name="Bell C."/>
            <person name="Bharti A.K."/>
            <person name="Crow J.A."/>
            <person name="Grimwood J."/>
            <person name="Kramer R."/>
            <person name="Lindquist E."/>
            <person name="Lucas S."/>
            <person name="Salamov A."/>
            <person name="McFadden G.I."/>
            <person name="Lane C.E."/>
            <person name="Keeling P.J."/>
            <person name="Gray M.W."/>
            <person name="Grigoriev I.V."/>
            <person name="Archibald J.M."/>
        </authorList>
    </citation>
    <scope>NUCLEOTIDE SEQUENCE</scope>
    <source>
        <strain evidence="2 4">CCMP2712</strain>
    </source>
</reference>
<keyword evidence="1" id="KW-0812">Transmembrane</keyword>
<dbReference type="KEGG" id="gtt:GUITHDRAFT_90037"/>
<accession>L1IJX4</accession>
<evidence type="ECO:0000313" key="4">
    <source>
        <dbReference type="Proteomes" id="UP000011087"/>
    </source>
</evidence>
<dbReference type="EnsemblProtists" id="EKX36224">
    <property type="protein sequence ID" value="EKX36224"/>
    <property type="gene ID" value="GUITHDRAFT_90037"/>
</dbReference>
<keyword evidence="1" id="KW-1133">Transmembrane helix</keyword>
<dbReference type="GeneID" id="17292961"/>
<dbReference type="HOGENOM" id="CLU_1301743_0_0_1"/>
<dbReference type="OMA" id="DLALNWP"/>
<dbReference type="AlphaFoldDB" id="L1IJX4"/>
<gene>
    <name evidence="2" type="ORF">GUITHDRAFT_90037</name>
</gene>
<dbReference type="Proteomes" id="UP000011087">
    <property type="component" value="Unassembled WGS sequence"/>
</dbReference>
<reference evidence="3" key="3">
    <citation type="submission" date="2016-03" db="UniProtKB">
        <authorList>
            <consortium name="EnsemblProtists"/>
        </authorList>
    </citation>
    <scope>IDENTIFICATION</scope>
</reference>
<dbReference type="PaxDb" id="55529-EKX36224"/>
<feature type="transmembrane region" description="Helical" evidence="1">
    <location>
        <begin position="167"/>
        <end position="194"/>
    </location>
</feature>
<reference evidence="4" key="2">
    <citation type="submission" date="2012-11" db="EMBL/GenBank/DDBJ databases">
        <authorList>
            <person name="Kuo A."/>
            <person name="Curtis B.A."/>
            <person name="Tanifuji G."/>
            <person name="Burki F."/>
            <person name="Gruber A."/>
            <person name="Irimia M."/>
            <person name="Maruyama S."/>
            <person name="Arias M.C."/>
            <person name="Ball S.G."/>
            <person name="Gile G.H."/>
            <person name="Hirakawa Y."/>
            <person name="Hopkins J.F."/>
            <person name="Rensing S.A."/>
            <person name="Schmutz J."/>
            <person name="Symeonidi A."/>
            <person name="Elias M."/>
            <person name="Eveleigh R.J."/>
            <person name="Herman E.K."/>
            <person name="Klute M.J."/>
            <person name="Nakayama T."/>
            <person name="Obornik M."/>
            <person name="Reyes-Prieto A."/>
            <person name="Armbrust E.V."/>
            <person name="Aves S.J."/>
            <person name="Beiko R.G."/>
            <person name="Coutinho P."/>
            <person name="Dacks J.B."/>
            <person name="Durnford D.G."/>
            <person name="Fast N.M."/>
            <person name="Green B.R."/>
            <person name="Grisdale C."/>
            <person name="Hempe F."/>
            <person name="Henrissat B."/>
            <person name="Hoppner M.P."/>
            <person name="Ishida K.-I."/>
            <person name="Kim E."/>
            <person name="Koreny L."/>
            <person name="Kroth P.G."/>
            <person name="Liu Y."/>
            <person name="Malik S.-B."/>
            <person name="Maier U.G."/>
            <person name="McRose D."/>
            <person name="Mock T."/>
            <person name="Neilson J.A."/>
            <person name="Onodera N.T."/>
            <person name="Poole A.M."/>
            <person name="Pritham E.J."/>
            <person name="Richards T.A."/>
            <person name="Rocap G."/>
            <person name="Roy S.W."/>
            <person name="Sarai C."/>
            <person name="Schaack S."/>
            <person name="Shirato S."/>
            <person name="Slamovits C.H."/>
            <person name="Spencer D.F."/>
            <person name="Suzuki S."/>
            <person name="Worden A.Z."/>
            <person name="Zauner S."/>
            <person name="Barry K."/>
            <person name="Bell C."/>
            <person name="Bharti A.K."/>
            <person name="Crow J.A."/>
            <person name="Grimwood J."/>
            <person name="Kramer R."/>
            <person name="Lindquist E."/>
            <person name="Lucas S."/>
            <person name="Salamov A."/>
            <person name="McFadden G.I."/>
            <person name="Lane C.E."/>
            <person name="Keeling P.J."/>
            <person name="Gray M.W."/>
            <person name="Grigoriev I.V."/>
            <person name="Archibald J.M."/>
        </authorList>
    </citation>
    <scope>NUCLEOTIDE SEQUENCE</scope>
    <source>
        <strain evidence="4">CCMP2712</strain>
    </source>
</reference>